<dbReference type="HOGENOM" id="CLU_2029350_0_0_1"/>
<organism evidence="1 2">
    <name type="scientific">Megaselia scalaris</name>
    <name type="common">Humpbacked fly</name>
    <name type="synonym">Phora scalaris</name>
    <dbReference type="NCBI Taxonomy" id="36166"/>
    <lineage>
        <taxon>Eukaryota</taxon>
        <taxon>Metazoa</taxon>
        <taxon>Ecdysozoa</taxon>
        <taxon>Arthropoda</taxon>
        <taxon>Hexapoda</taxon>
        <taxon>Insecta</taxon>
        <taxon>Pterygota</taxon>
        <taxon>Neoptera</taxon>
        <taxon>Endopterygota</taxon>
        <taxon>Diptera</taxon>
        <taxon>Brachycera</taxon>
        <taxon>Muscomorpha</taxon>
        <taxon>Platypezoidea</taxon>
        <taxon>Phoridae</taxon>
        <taxon>Megaseliini</taxon>
        <taxon>Megaselia</taxon>
    </lineage>
</organism>
<evidence type="ECO:0000313" key="1">
    <source>
        <dbReference type="EnsemblMetazoa" id="MESCA009609-PA"/>
    </source>
</evidence>
<dbReference type="EMBL" id="CAQQ02155204">
    <property type="status" value="NOT_ANNOTATED_CDS"/>
    <property type="molecule type" value="Genomic_DNA"/>
</dbReference>
<keyword evidence="2" id="KW-1185">Reference proteome</keyword>
<reference evidence="1" key="2">
    <citation type="submission" date="2015-06" db="UniProtKB">
        <authorList>
            <consortium name="EnsemblMetazoa"/>
        </authorList>
    </citation>
    <scope>IDENTIFICATION</scope>
</reference>
<dbReference type="Proteomes" id="UP000015102">
    <property type="component" value="Unassembled WGS sequence"/>
</dbReference>
<evidence type="ECO:0000313" key="2">
    <source>
        <dbReference type="Proteomes" id="UP000015102"/>
    </source>
</evidence>
<reference evidence="2" key="1">
    <citation type="submission" date="2013-02" db="EMBL/GenBank/DDBJ databases">
        <authorList>
            <person name="Hughes D."/>
        </authorList>
    </citation>
    <scope>NUCLEOTIDE SEQUENCE</scope>
    <source>
        <strain>Durham</strain>
        <strain evidence="2">NC isolate 2 -- Noor lab</strain>
    </source>
</reference>
<sequence length="122" mass="14125">MDRLLRELGLEYEYFEAVDGNRFVRMLSAMFGNPNNWYSSSLYLILHFGTQTRSYGHLFDLEKNALDIQFSSSYVIDVLCISQNLDGFLLVDHVGCRRVGRPHDHFQEDIEIAALSITPYNL</sequence>
<protein>
    <submittedName>
        <fullName evidence="1">Uncharacterized protein</fullName>
    </submittedName>
</protein>
<accession>T1H0D4</accession>
<name>T1H0D4_MEGSC</name>
<proteinExistence type="predicted"/>
<dbReference type="AlphaFoldDB" id="T1H0D4"/>
<dbReference type="EnsemblMetazoa" id="MESCA009609-RA">
    <property type="protein sequence ID" value="MESCA009609-PA"/>
    <property type="gene ID" value="MESCA009609"/>
</dbReference>